<protein>
    <submittedName>
        <fullName evidence="2">Uncharacterized protein</fullName>
    </submittedName>
</protein>
<accession>A0A0C3AYR1</accession>
<feature type="region of interest" description="Disordered" evidence="1">
    <location>
        <begin position="161"/>
        <end position="183"/>
    </location>
</feature>
<dbReference type="AlphaFoldDB" id="A0A0C3AYR1"/>
<reference evidence="3" key="2">
    <citation type="submission" date="2015-01" db="EMBL/GenBank/DDBJ databases">
        <title>Evolutionary Origins and Diversification of the Mycorrhizal Mutualists.</title>
        <authorList>
            <consortium name="DOE Joint Genome Institute"/>
            <consortium name="Mycorrhizal Genomics Consortium"/>
            <person name="Kohler A."/>
            <person name="Kuo A."/>
            <person name="Nagy L.G."/>
            <person name="Floudas D."/>
            <person name="Copeland A."/>
            <person name="Barry K.W."/>
            <person name="Cichocki N."/>
            <person name="Veneault-Fourrey C."/>
            <person name="LaButti K."/>
            <person name="Lindquist E.A."/>
            <person name="Lipzen A."/>
            <person name="Lundell T."/>
            <person name="Morin E."/>
            <person name="Murat C."/>
            <person name="Riley R."/>
            <person name="Ohm R."/>
            <person name="Sun H."/>
            <person name="Tunlid A."/>
            <person name="Henrissat B."/>
            <person name="Grigoriev I.V."/>
            <person name="Hibbett D.S."/>
            <person name="Martin F."/>
        </authorList>
    </citation>
    <scope>NUCLEOTIDE SEQUENCE [LARGE SCALE GENOMIC DNA]</scope>
    <source>
        <strain evidence="3">MAFF 305830</strain>
    </source>
</reference>
<reference evidence="2 3" key="1">
    <citation type="submission" date="2014-04" db="EMBL/GenBank/DDBJ databases">
        <authorList>
            <consortium name="DOE Joint Genome Institute"/>
            <person name="Kuo A."/>
            <person name="Zuccaro A."/>
            <person name="Kohler A."/>
            <person name="Nagy L.G."/>
            <person name="Floudas D."/>
            <person name="Copeland A."/>
            <person name="Barry K.W."/>
            <person name="Cichocki N."/>
            <person name="Veneault-Fourrey C."/>
            <person name="LaButti K."/>
            <person name="Lindquist E.A."/>
            <person name="Lipzen A."/>
            <person name="Lundell T."/>
            <person name="Morin E."/>
            <person name="Murat C."/>
            <person name="Sun H."/>
            <person name="Tunlid A."/>
            <person name="Henrissat B."/>
            <person name="Grigoriev I.V."/>
            <person name="Hibbett D.S."/>
            <person name="Martin F."/>
            <person name="Nordberg H.P."/>
            <person name="Cantor M.N."/>
            <person name="Hua S.X."/>
        </authorList>
    </citation>
    <scope>NUCLEOTIDE SEQUENCE [LARGE SCALE GENOMIC DNA]</scope>
    <source>
        <strain evidence="2 3">MAFF 305830</strain>
    </source>
</reference>
<evidence type="ECO:0000313" key="2">
    <source>
        <dbReference type="EMBL" id="KIM24411.1"/>
    </source>
</evidence>
<organism evidence="2 3">
    <name type="scientific">Serendipita vermifera MAFF 305830</name>
    <dbReference type="NCBI Taxonomy" id="933852"/>
    <lineage>
        <taxon>Eukaryota</taxon>
        <taxon>Fungi</taxon>
        <taxon>Dikarya</taxon>
        <taxon>Basidiomycota</taxon>
        <taxon>Agaricomycotina</taxon>
        <taxon>Agaricomycetes</taxon>
        <taxon>Sebacinales</taxon>
        <taxon>Serendipitaceae</taxon>
        <taxon>Serendipita</taxon>
    </lineage>
</organism>
<proteinExistence type="predicted"/>
<name>A0A0C3AYR1_SERVB</name>
<evidence type="ECO:0000313" key="3">
    <source>
        <dbReference type="Proteomes" id="UP000054097"/>
    </source>
</evidence>
<dbReference type="EMBL" id="KN824324">
    <property type="protein sequence ID" value="KIM24411.1"/>
    <property type="molecule type" value="Genomic_DNA"/>
</dbReference>
<keyword evidence="3" id="KW-1185">Reference proteome</keyword>
<sequence>MSFVNLMTAARDLVYFDEERYLKRNSETTDTALSMKLEKKSLQLVACGGGIGAGLVATLFTGPTSILASALSARHANVLRQQQKLLGQIQRLRRKRWLYELAAGYQAASNQGSTPLEKSIIDIAVECEIFDSRYPHGIPRMLSSSPQCHLRRITSCECDKLSPVQHSSPPAGPGTEEKPHSAA</sequence>
<evidence type="ECO:0000256" key="1">
    <source>
        <dbReference type="SAM" id="MobiDB-lite"/>
    </source>
</evidence>
<gene>
    <name evidence="2" type="ORF">M408DRAFT_233434</name>
</gene>
<dbReference type="HOGENOM" id="CLU_1518760_0_0_1"/>
<dbReference type="Proteomes" id="UP000054097">
    <property type="component" value="Unassembled WGS sequence"/>
</dbReference>